<dbReference type="OrthoDB" id="9778383at2"/>
<dbReference type="STRING" id="1838280.A6M21_06710"/>
<dbReference type="Proteomes" id="UP000078532">
    <property type="component" value="Unassembled WGS sequence"/>
</dbReference>
<dbReference type="PROSITE" id="PS00455">
    <property type="entry name" value="AMP_BINDING"/>
    <property type="match status" value="1"/>
</dbReference>
<dbReference type="InterPro" id="IPR045851">
    <property type="entry name" value="AMP-bd_C_sf"/>
</dbReference>
<dbReference type="InterPro" id="IPR020845">
    <property type="entry name" value="AMP-binding_CS"/>
</dbReference>
<dbReference type="EMBL" id="LYVF01000069">
    <property type="protein sequence ID" value="OAT85300.1"/>
    <property type="molecule type" value="Genomic_DNA"/>
</dbReference>
<dbReference type="Pfam" id="PF00501">
    <property type="entry name" value="AMP-binding"/>
    <property type="match status" value="1"/>
</dbReference>
<comment type="caution">
    <text evidence="5">The sequence shown here is derived from an EMBL/GenBank/DDBJ whole genome shotgun (WGS) entry which is preliminary data.</text>
</comment>
<dbReference type="InterPro" id="IPR050237">
    <property type="entry name" value="ATP-dep_AMP-bd_enzyme"/>
</dbReference>
<evidence type="ECO:0000313" key="6">
    <source>
        <dbReference type="Proteomes" id="UP000078532"/>
    </source>
</evidence>
<reference evidence="5 6" key="1">
    <citation type="submission" date="2016-04" db="EMBL/GenBank/DDBJ databases">
        <authorList>
            <person name="Evans L.H."/>
            <person name="Alamgir A."/>
            <person name="Owens N."/>
            <person name="Weber N.D."/>
            <person name="Virtaneva K."/>
            <person name="Barbian K."/>
            <person name="Babar A."/>
            <person name="Rosenke K."/>
        </authorList>
    </citation>
    <scope>NUCLEOTIDE SEQUENCE [LARGE SCALE GENOMIC DNA]</scope>
    <source>
        <strain evidence="5 6">LMa1</strain>
    </source>
</reference>
<evidence type="ECO:0008006" key="7">
    <source>
        <dbReference type="Google" id="ProtNLM"/>
    </source>
</evidence>
<dbReference type="PANTHER" id="PTHR43767:SF1">
    <property type="entry name" value="NONRIBOSOMAL PEPTIDE SYNTHASE PES1 (EUROFUNG)-RELATED"/>
    <property type="match status" value="1"/>
</dbReference>
<dbReference type="AlphaFoldDB" id="A0A1B7LGV1"/>
<gene>
    <name evidence="5" type="ORF">A6M21_06710</name>
</gene>
<evidence type="ECO:0000256" key="1">
    <source>
        <dbReference type="ARBA" id="ARBA00006432"/>
    </source>
</evidence>
<dbReference type="SUPFAM" id="SSF56801">
    <property type="entry name" value="Acetyl-CoA synthetase-like"/>
    <property type="match status" value="1"/>
</dbReference>
<evidence type="ECO:0000259" key="4">
    <source>
        <dbReference type="Pfam" id="PF13193"/>
    </source>
</evidence>
<keyword evidence="6" id="KW-1185">Reference proteome</keyword>
<dbReference type="InterPro" id="IPR000873">
    <property type="entry name" value="AMP-dep_synth/lig_dom"/>
</dbReference>
<dbReference type="FunFam" id="3.30.300.30:FF:000008">
    <property type="entry name" value="2,3-dihydroxybenzoate-AMP ligase"/>
    <property type="match status" value="1"/>
</dbReference>
<dbReference type="Gene3D" id="3.40.50.12780">
    <property type="entry name" value="N-terminal domain of ligase-like"/>
    <property type="match status" value="1"/>
</dbReference>
<evidence type="ECO:0000256" key="2">
    <source>
        <dbReference type="ARBA" id="ARBA00022598"/>
    </source>
</evidence>
<evidence type="ECO:0000313" key="5">
    <source>
        <dbReference type="EMBL" id="OAT85300.1"/>
    </source>
</evidence>
<organism evidence="5 6">
    <name type="scientific">Desulfotomaculum copahuensis</name>
    <dbReference type="NCBI Taxonomy" id="1838280"/>
    <lineage>
        <taxon>Bacteria</taxon>
        <taxon>Bacillati</taxon>
        <taxon>Bacillota</taxon>
        <taxon>Clostridia</taxon>
        <taxon>Eubacteriales</taxon>
        <taxon>Desulfotomaculaceae</taxon>
        <taxon>Desulfotomaculum</taxon>
    </lineage>
</organism>
<keyword evidence="2" id="KW-0436">Ligase</keyword>
<dbReference type="InterPro" id="IPR025110">
    <property type="entry name" value="AMP-bd_C"/>
</dbReference>
<accession>A0A1B7LGV1</accession>
<evidence type="ECO:0000259" key="3">
    <source>
        <dbReference type="Pfam" id="PF00501"/>
    </source>
</evidence>
<dbReference type="Gene3D" id="3.30.300.30">
    <property type="match status" value="1"/>
</dbReference>
<protein>
    <recommendedName>
        <fullName evidence="7">O-succinylbenzoate--CoA ligase</fullName>
    </recommendedName>
</protein>
<sequence>MLTALLERNARKYPADPGVKWPEKGVTLTWAELNRRAGTLAGYLKQHGIKRGDKVAVFISNRPEFVVAFFGILKAGAVVVPVNVKLTPVEAAYILDNSESSALLYEDELRTQAEQAAAACPAVKTTCSTAEFPGLYNRFDMNGHPAAVPGDVAEIIYTSGTTGRPKGVVLSHAAVYLTGSMMAYEGEIRFGDRVLQLMPLTHSAPLNLFLTGAVFAGASRVLGSFSPAALVELAAQEKTTHFFGAPVAYLLASRLPNLDRYDLSAAKRWIYGGASMSREAVLQVSRHFPGGLMGVYGLTEAGPNGMALYPAEHPEFAGSIGRRATVNAELRVVDEQGRDVPAGEPGEIIIRTAGGMTGYYRNGQATRETLKDGWIYTGDMARKDEAGYLWIIDRKKDMIISGGVNVYPREVEDVLTACPVVADAAVTGVPHPEWGETVVALVVPRDAANPPSAEEILAYCRQRLAGYKVPRLIRFAGVIPRNASGKVLKNEIREQFGR</sequence>
<dbReference type="PANTHER" id="PTHR43767">
    <property type="entry name" value="LONG-CHAIN-FATTY-ACID--COA LIGASE"/>
    <property type="match status" value="1"/>
</dbReference>
<dbReference type="InterPro" id="IPR042099">
    <property type="entry name" value="ANL_N_sf"/>
</dbReference>
<comment type="similarity">
    <text evidence="1">Belongs to the ATP-dependent AMP-binding enzyme family.</text>
</comment>
<dbReference type="GO" id="GO:0016878">
    <property type="term" value="F:acid-thiol ligase activity"/>
    <property type="evidence" value="ECO:0007669"/>
    <property type="project" value="UniProtKB-ARBA"/>
</dbReference>
<name>A0A1B7LGV1_9FIRM</name>
<dbReference type="Pfam" id="PF13193">
    <property type="entry name" value="AMP-binding_C"/>
    <property type="match status" value="1"/>
</dbReference>
<proteinExistence type="inferred from homology"/>
<feature type="domain" description="AMP-dependent synthetase/ligase" evidence="3">
    <location>
        <begin position="6"/>
        <end position="360"/>
    </location>
</feature>
<feature type="domain" description="AMP-binding enzyme C-terminal" evidence="4">
    <location>
        <begin position="410"/>
        <end position="486"/>
    </location>
</feature>